<evidence type="ECO:0000256" key="3">
    <source>
        <dbReference type="ARBA" id="ARBA00022448"/>
    </source>
</evidence>
<keyword evidence="4" id="KW-0653">Protein transport</keyword>
<dbReference type="Pfam" id="PF01602">
    <property type="entry name" value="Adaptin_N"/>
    <property type="match status" value="1"/>
</dbReference>
<keyword evidence="8" id="KW-1185">Reference proteome</keyword>
<dbReference type="SUPFAM" id="SSF49348">
    <property type="entry name" value="Clathrin adaptor appendage domain"/>
    <property type="match status" value="1"/>
</dbReference>
<comment type="similarity">
    <text evidence="2">Belongs to the adaptor complexes large subunit family.</text>
</comment>
<dbReference type="InterPro" id="IPR011989">
    <property type="entry name" value="ARM-like"/>
</dbReference>
<gene>
    <name evidence="7" type="ORF">FVE85_4966</name>
</gene>
<dbReference type="InterPro" id="IPR013037">
    <property type="entry name" value="Clathrin_b-adaptin_app_Ig-like"/>
</dbReference>
<comment type="caution">
    <text evidence="7">The sequence shown here is derived from an EMBL/GenBank/DDBJ whole genome shotgun (WGS) entry which is preliminary data.</text>
</comment>
<protein>
    <submittedName>
        <fullName evidence="7">AP-2 complex subunit beta</fullName>
    </submittedName>
</protein>
<dbReference type="Gene3D" id="1.25.10.10">
    <property type="entry name" value="Leucine-rich Repeat Variant"/>
    <property type="match status" value="1"/>
</dbReference>
<dbReference type="Proteomes" id="UP000324585">
    <property type="component" value="Unassembled WGS sequence"/>
</dbReference>
<dbReference type="InterPro" id="IPR016024">
    <property type="entry name" value="ARM-type_fold"/>
</dbReference>
<evidence type="ECO:0000256" key="4">
    <source>
        <dbReference type="ARBA" id="ARBA00022927"/>
    </source>
</evidence>
<dbReference type="GO" id="GO:0006886">
    <property type="term" value="P:intracellular protein transport"/>
    <property type="evidence" value="ECO:0007669"/>
    <property type="project" value="InterPro"/>
</dbReference>
<dbReference type="GO" id="GO:0016192">
    <property type="term" value="P:vesicle-mediated transport"/>
    <property type="evidence" value="ECO:0007669"/>
    <property type="project" value="InterPro"/>
</dbReference>
<reference evidence="8" key="1">
    <citation type="journal article" date="2019" name="Nat. Commun.">
        <title>Expansion of phycobilisome linker gene families in mesophilic red algae.</title>
        <authorList>
            <person name="Lee J."/>
            <person name="Kim D."/>
            <person name="Bhattacharya D."/>
            <person name="Yoon H.S."/>
        </authorList>
    </citation>
    <scope>NUCLEOTIDE SEQUENCE [LARGE SCALE GENOMIC DNA]</scope>
    <source>
        <strain evidence="8">CCMP 1328</strain>
    </source>
</reference>
<organism evidence="7 8">
    <name type="scientific">Porphyridium purpureum</name>
    <name type="common">Red alga</name>
    <name type="synonym">Porphyridium cruentum</name>
    <dbReference type="NCBI Taxonomy" id="35688"/>
    <lineage>
        <taxon>Eukaryota</taxon>
        <taxon>Rhodophyta</taxon>
        <taxon>Bangiophyceae</taxon>
        <taxon>Porphyridiales</taxon>
        <taxon>Porphyridiaceae</taxon>
        <taxon>Porphyridium</taxon>
    </lineage>
</organism>
<evidence type="ECO:0000256" key="5">
    <source>
        <dbReference type="ARBA" id="ARBA00023136"/>
    </source>
</evidence>
<dbReference type="InterPro" id="IPR002553">
    <property type="entry name" value="Clathrin/coatomer_adapt-like_N"/>
</dbReference>
<dbReference type="Gene3D" id="2.60.40.1150">
    <property type="match status" value="1"/>
</dbReference>
<dbReference type="InterPro" id="IPR026739">
    <property type="entry name" value="AP_beta"/>
</dbReference>
<dbReference type="SUPFAM" id="SSF48371">
    <property type="entry name" value="ARM repeat"/>
    <property type="match status" value="1"/>
</dbReference>
<evidence type="ECO:0000256" key="2">
    <source>
        <dbReference type="ARBA" id="ARBA00006613"/>
    </source>
</evidence>
<comment type="subcellular location">
    <subcellularLocation>
        <location evidence="1">Endomembrane system</location>
    </subcellularLocation>
</comment>
<evidence type="ECO:0000259" key="6">
    <source>
        <dbReference type="Pfam" id="PF01602"/>
    </source>
</evidence>
<sequence length="1006" mass="108540">MDYLKGFVAGVTASVTGPKDTYGYDEPLDEDAEVSKEELAQLRAQLNATSKPERKQALKRAVVWMSVGRNVSSLFPDVLKCVQSEHLEIKKLVYLFVIHYAEVQPDLAILAINALTRDAVAPNPILRALALRTMSSLRVENLMDYICDPLGRALRDESPYVRKTAALCVAKLHDIVPALVEEQGLLDELKRLLDDPSPTVVANAISALSDVSGGRVDFSLAQLPRLIAMLDQCAEWSQITILESLSESLHFSTPEDAASVIESVTSRLNHINPGVVNATLHLIIVSLSAMDPPSRHPELVQGVLRKLSPSLISLVSSGGSAEMRFVVLRCLRCMIQKYGPFLQDNIKAFVCSYNEPLYVKVEKVHVLVDLVSDTSISQIFTELRENCNEPDMLFVRHVVEAVGTIGLRHARHADRCVNMLIDLLRLDEPVVIESVIMVFSKLLRVYKMRFEMHVASLLRFVDKVNTDAVRMILVWLVGEYCEHVENAAQLLAEFLADWSSEVRSVQLELISCGVKVALYSGGASLGAVRSFLEAVASSVEDADMRDVAILHARLLESGQRAHAVLRCEKPVVSFATGDFSAARVESVLRHWGSLSACLYLNPSLLEFEAQPRESREASTANAGDSSKDDAPLLVDLLDSAPSGVSVSGSRTSGYSSASAARAGGFKASADILGDLFGLEAPKQEQNPAAVPLVSFERAAALSPTRGSGAGRAGANADSVLGAIFSEPPRQAAPPSSYASHAADPFAGSNPFDDASVVSSVPDVPLLLSAQQNRGLAIHGAVKRAADRRSFVFQFVFRNTSRESISGVACKFAKNAWGLRATGRLQLTSDSIAPGAEVHALLPLAFGGEADPVQGDLHLACKSDSTGVAAFACAATTFFECFLDRPGAALSKPRFLELWNAASAAASETKRAVCVSAKLTADSSLAALKERLSMNGVAHVANRAGQMYCSSRVSLEEEAFFVLMELDPKGGKMALRIAPDIPMRLPEKFRLDVAVRVCSDFVSALVS</sequence>
<feature type="domain" description="Clathrin/coatomer adaptor adaptin-like N-terminal" evidence="6">
    <location>
        <begin position="33"/>
        <end position="558"/>
    </location>
</feature>
<dbReference type="OMA" id="XYESIIA"/>
<proteinExistence type="inferred from homology"/>
<evidence type="ECO:0000313" key="7">
    <source>
        <dbReference type="EMBL" id="KAA8493829.1"/>
    </source>
</evidence>
<evidence type="ECO:0000313" key="8">
    <source>
        <dbReference type="Proteomes" id="UP000324585"/>
    </source>
</evidence>
<dbReference type="PANTHER" id="PTHR11134">
    <property type="entry name" value="ADAPTOR COMPLEX SUBUNIT BETA FAMILY MEMBER"/>
    <property type="match status" value="1"/>
</dbReference>
<dbReference type="EMBL" id="VRMN01000006">
    <property type="protein sequence ID" value="KAA8493829.1"/>
    <property type="molecule type" value="Genomic_DNA"/>
</dbReference>
<accession>A0A5J4YQU1</accession>
<name>A0A5J4YQU1_PORPP</name>
<keyword evidence="5" id="KW-0472">Membrane</keyword>
<dbReference type="OrthoDB" id="10254310at2759"/>
<evidence type="ECO:0000256" key="1">
    <source>
        <dbReference type="ARBA" id="ARBA00004308"/>
    </source>
</evidence>
<dbReference type="GO" id="GO:0030117">
    <property type="term" value="C:membrane coat"/>
    <property type="evidence" value="ECO:0007669"/>
    <property type="project" value="InterPro"/>
</dbReference>
<dbReference type="InterPro" id="IPR013041">
    <property type="entry name" value="Clathrin_app_Ig-like_sf"/>
</dbReference>
<keyword evidence="3" id="KW-0813">Transport</keyword>
<dbReference type="GO" id="GO:0012505">
    <property type="term" value="C:endomembrane system"/>
    <property type="evidence" value="ECO:0007669"/>
    <property type="project" value="UniProtKB-SubCell"/>
</dbReference>
<dbReference type="AlphaFoldDB" id="A0A5J4YQU1"/>